<evidence type="ECO:0000256" key="4">
    <source>
        <dbReference type="ARBA" id="ARBA00023136"/>
    </source>
</evidence>
<comment type="subcellular location">
    <subcellularLocation>
        <location evidence="1">Cell membrane</location>
    </subcellularLocation>
</comment>
<feature type="domain" description="MHC class I-like antigen recognition-like" evidence="8">
    <location>
        <begin position="123"/>
        <end position="245"/>
    </location>
</feature>
<dbReference type="InterPro" id="IPR011162">
    <property type="entry name" value="MHC_I/II-like_Ag-recog"/>
</dbReference>
<dbReference type="EMBL" id="JAIQCJ010000214">
    <property type="protein sequence ID" value="KAJ8797468.1"/>
    <property type="molecule type" value="Genomic_DNA"/>
</dbReference>
<evidence type="ECO:0000256" key="7">
    <source>
        <dbReference type="SAM" id="SignalP"/>
    </source>
</evidence>
<feature type="non-terminal residue" evidence="9">
    <location>
        <position position="1"/>
    </location>
</feature>
<dbReference type="InterPro" id="IPR050208">
    <property type="entry name" value="MHC_class-I_related"/>
</dbReference>
<evidence type="ECO:0000256" key="5">
    <source>
        <dbReference type="ARBA" id="ARBA00023157"/>
    </source>
</evidence>
<evidence type="ECO:0000313" key="9">
    <source>
        <dbReference type="EMBL" id="KAJ8797468.1"/>
    </source>
</evidence>
<evidence type="ECO:0000256" key="6">
    <source>
        <dbReference type="ARBA" id="ARBA00023180"/>
    </source>
</evidence>
<feature type="chain" id="PRO_5044238007" description="MHC class I-like antigen recognition-like domain-containing protein" evidence="7">
    <location>
        <begin position="29"/>
        <end position="254"/>
    </location>
</feature>
<organism evidence="9 10">
    <name type="scientific">Eschrichtius robustus</name>
    <name type="common">California gray whale</name>
    <name type="synonym">Eschrichtius gibbosus</name>
    <dbReference type="NCBI Taxonomy" id="9764"/>
    <lineage>
        <taxon>Eukaryota</taxon>
        <taxon>Metazoa</taxon>
        <taxon>Chordata</taxon>
        <taxon>Craniata</taxon>
        <taxon>Vertebrata</taxon>
        <taxon>Euteleostomi</taxon>
        <taxon>Mammalia</taxon>
        <taxon>Eutheria</taxon>
        <taxon>Laurasiatheria</taxon>
        <taxon>Artiodactyla</taxon>
        <taxon>Whippomorpha</taxon>
        <taxon>Cetacea</taxon>
        <taxon>Mysticeti</taxon>
        <taxon>Eschrichtiidae</taxon>
        <taxon>Eschrichtius</taxon>
    </lineage>
</organism>
<dbReference type="GO" id="GO:0006955">
    <property type="term" value="P:immune response"/>
    <property type="evidence" value="ECO:0007669"/>
    <property type="project" value="TreeGrafter"/>
</dbReference>
<protein>
    <recommendedName>
        <fullName evidence="8">MHC class I-like antigen recognition-like domain-containing protein</fullName>
    </recommendedName>
</protein>
<keyword evidence="5" id="KW-1015">Disulfide bond</keyword>
<dbReference type="GO" id="GO:0009897">
    <property type="term" value="C:external side of plasma membrane"/>
    <property type="evidence" value="ECO:0007669"/>
    <property type="project" value="TreeGrafter"/>
</dbReference>
<keyword evidence="6" id="KW-0325">Glycoprotein</keyword>
<dbReference type="InterPro" id="IPR011161">
    <property type="entry name" value="MHC_I-like_Ag-recog"/>
</dbReference>
<evidence type="ECO:0000256" key="3">
    <source>
        <dbReference type="ARBA" id="ARBA00022729"/>
    </source>
</evidence>
<keyword evidence="3 7" id="KW-0732">Signal</keyword>
<dbReference type="Pfam" id="PF00129">
    <property type="entry name" value="MHC_I"/>
    <property type="match status" value="1"/>
</dbReference>
<evidence type="ECO:0000259" key="8">
    <source>
        <dbReference type="Pfam" id="PF00129"/>
    </source>
</evidence>
<keyword evidence="10" id="KW-1185">Reference proteome</keyword>
<evidence type="ECO:0000313" key="10">
    <source>
        <dbReference type="Proteomes" id="UP001159641"/>
    </source>
</evidence>
<keyword evidence="2" id="KW-1003">Cell membrane</keyword>
<proteinExistence type="predicted"/>
<gene>
    <name evidence="9" type="ORF">J1605_017341</name>
</gene>
<dbReference type="AlphaFoldDB" id="A0AB34HYL3"/>
<dbReference type="InterPro" id="IPR037055">
    <property type="entry name" value="MHC_I-like_Ag-recog_sf"/>
</dbReference>
<dbReference type="PANTHER" id="PTHR16675:SF154">
    <property type="entry name" value="MHC CLASS I POLYPEPTIDE-RELATED SEQUENCE A-RELATED"/>
    <property type="match status" value="1"/>
</dbReference>
<evidence type="ECO:0000256" key="2">
    <source>
        <dbReference type="ARBA" id="ARBA00022475"/>
    </source>
</evidence>
<feature type="signal peptide" evidence="7">
    <location>
        <begin position="1"/>
        <end position="28"/>
    </location>
</feature>
<sequence length="254" mass="27482">NCATQRSSSARLPGLLLVLPFLAGAALSVLPATAAGEWRSLRSSAGSLGRFQGPGGIRSALFPFLASGIGELPGRQHSRASVLGVGGLFLSWSRSGQQNLSGKHLMCTCFWKAVSSAVPPSPGSHSLHYNLTVLSRDGSVQPSFFAGGHLDGQAFLHYDRETGRVEPRGLWAEELGAETWDTESKDLTETWKDLRKLVAEILALQEEKGGVNSLQEIVGCEIQEDNHAWGFRLLYQDGELFLSCHLETHRCTVP</sequence>
<name>A0AB34HYL3_ESCRO</name>
<dbReference type="Proteomes" id="UP001159641">
    <property type="component" value="Unassembled WGS sequence"/>
</dbReference>
<dbReference type="FunFam" id="3.30.500.10:FF:000003">
    <property type="entry name" value="IgG receptor FcRn large subunit p51"/>
    <property type="match status" value="1"/>
</dbReference>
<evidence type="ECO:0000256" key="1">
    <source>
        <dbReference type="ARBA" id="ARBA00004236"/>
    </source>
</evidence>
<dbReference type="GO" id="GO:0005615">
    <property type="term" value="C:extracellular space"/>
    <property type="evidence" value="ECO:0007669"/>
    <property type="project" value="TreeGrafter"/>
</dbReference>
<comment type="caution">
    <text evidence="9">The sequence shown here is derived from an EMBL/GenBank/DDBJ whole genome shotgun (WGS) entry which is preliminary data.</text>
</comment>
<dbReference type="PANTHER" id="PTHR16675">
    <property type="entry name" value="MHC CLASS I-RELATED"/>
    <property type="match status" value="1"/>
</dbReference>
<dbReference type="SUPFAM" id="SSF54452">
    <property type="entry name" value="MHC antigen-recognition domain"/>
    <property type="match status" value="1"/>
</dbReference>
<keyword evidence="4" id="KW-0472">Membrane</keyword>
<reference evidence="9 10" key="1">
    <citation type="submission" date="2022-11" db="EMBL/GenBank/DDBJ databases">
        <title>Whole genome sequence of Eschrichtius robustus ER-17-0199.</title>
        <authorList>
            <person name="Bruniche-Olsen A."/>
            <person name="Black A.N."/>
            <person name="Fields C.J."/>
            <person name="Walden K."/>
            <person name="Dewoody J.A."/>
        </authorList>
    </citation>
    <scope>NUCLEOTIDE SEQUENCE [LARGE SCALE GENOMIC DNA]</scope>
    <source>
        <strain evidence="9">ER-17-0199</strain>
        <tissue evidence="9">Blubber</tissue>
    </source>
</reference>
<dbReference type="Gene3D" id="3.30.500.10">
    <property type="entry name" value="MHC class I-like antigen recognition-like"/>
    <property type="match status" value="1"/>
</dbReference>
<accession>A0AB34HYL3</accession>